<dbReference type="KEGG" id="vg:11459629"/>
<keyword evidence="3" id="KW-1185">Reference proteome</keyword>
<evidence type="ECO:0008006" key="4">
    <source>
        <dbReference type="Google" id="ProtNLM"/>
    </source>
</evidence>
<keyword evidence="1" id="KW-0472">Membrane</keyword>
<name>G8EK31_9CAUD</name>
<accession>G8EK31</accession>
<proteinExistence type="predicted"/>
<sequence length="228" mass="23585">MRITTPDGRILGHVTLTGDDVATLAAGVADTVDDRARRLIADTRRAAIASAGGWTPGPRQHTTPLEIPDRPRRRRPWWLYLVVALVVVGVLVAIADGDETAPTSAPSAGMTTIAPQPINAPRAMPGPDGSIVIGSTAVDNVYREGSPLRKRFAASLISDGVAGTVGTELDANVRAGISFCHAMARGDLHAVRQMAVVTGTAAGAESYGIGKQQRAIVTGALAALCPAL</sequence>
<dbReference type="RefSeq" id="YP_004935895.1">
    <property type="nucleotide sequence ID" value="NC_016435.1"/>
</dbReference>
<keyword evidence="1" id="KW-0812">Transmembrane</keyword>
<evidence type="ECO:0000313" key="3">
    <source>
        <dbReference type="Proteomes" id="UP000005642"/>
    </source>
</evidence>
<feature type="transmembrane region" description="Helical" evidence="1">
    <location>
        <begin position="77"/>
        <end position="95"/>
    </location>
</feature>
<dbReference type="GeneID" id="11459629"/>
<dbReference type="OrthoDB" id="26767at10239"/>
<dbReference type="EMBL" id="JF923797">
    <property type="protein sequence ID" value="AET09913.1"/>
    <property type="molecule type" value="Genomic_DNA"/>
</dbReference>
<protein>
    <recommendedName>
        <fullName evidence="4">DUF732 domain-containing protein</fullName>
    </recommendedName>
</protein>
<organism evidence="2 3">
    <name type="scientific">Gordonia phage GRU1</name>
    <dbReference type="NCBI Taxonomy" id="1109710"/>
    <lineage>
        <taxon>Viruses</taxon>
        <taxon>Duplodnaviria</taxon>
        <taxon>Heunggongvirae</taxon>
        <taxon>Uroviricota</taxon>
        <taxon>Caudoviricetes</taxon>
        <taxon>Zierdtviridae</taxon>
        <taxon>Emilbogenvirinae</taxon>
        <taxon>Gruunavirus</taxon>
        <taxon>Gruunavirus GRU1</taxon>
    </lineage>
</organism>
<keyword evidence="1" id="KW-1133">Transmembrane helix</keyword>
<evidence type="ECO:0000313" key="2">
    <source>
        <dbReference type="EMBL" id="AET09913.1"/>
    </source>
</evidence>
<evidence type="ECO:0000256" key="1">
    <source>
        <dbReference type="SAM" id="Phobius"/>
    </source>
</evidence>
<reference evidence="2 3" key="1">
    <citation type="journal article" date="2011" name="Appl. Environ. Microbiol.">
        <title>Genome sequence and characterization of the related Gordonia phages GTE5 and GRU1 and their use as potential biocontrol agents.</title>
        <authorList>
            <person name="Petrovski S."/>
            <person name="Tillett D."/>
            <person name="Seviour R.J."/>
        </authorList>
    </citation>
    <scope>NUCLEOTIDE SEQUENCE [LARGE SCALE GENOMIC DNA]</scope>
</reference>
<dbReference type="Proteomes" id="UP000005642">
    <property type="component" value="Segment"/>
</dbReference>